<dbReference type="SUPFAM" id="SSF82171">
    <property type="entry name" value="DPP6 N-terminal domain-like"/>
    <property type="match status" value="1"/>
</dbReference>
<dbReference type="InterPro" id="IPR011042">
    <property type="entry name" value="6-blade_b-propeller_TolB-like"/>
</dbReference>
<dbReference type="AlphaFoldDB" id="A0A9E6ZKT9"/>
<dbReference type="Pfam" id="PF07676">
    <property type="entry name" value="PD40"/>
    <property type="match status" value="5"/>
</dbReference>
<gene>
    <name evidence="3" type="ORF">MQE35_11850</name>
</gene>
<dbReference type="Gene3D" id="2.120.10.30">
    <property type="entry name" value="TolB, C-terminal domain"/>
    <property type="match status" value="1"/>
</dbReference>
<dbReference type="InterPro" id="IPR011659">
    <property type="entry name" value="WD40"/>
</dbReference>
<name>A0A9E6ZKT9_9FLAO</name>
<keyword evidence="2" id="KW-0732">Signal</keyword>
<feature type="signal peptide" evidence="2">
    <location>
        <begin position="1"/>
        <end position="26"/>
    </location>
</feature>
<dbReference type="RefSeq" id="WP_255841613.1">
    <property type="nucleotide sequence ID" value="NZ_CP094358.1"/>
</dbReference>
<evidence type="ECO:0000313" key="3">
    <source>
        <dbReference type="EMBL" id="UOB16429.1"/>
    </source>
</evidence>
<reference evidence="3" key="1">
    <citation type="submission" date="2022-03" db="EMBL/GenBank/DDBJ databases">
        <title>Description of Abyssus ytuae gen. nov., sp. nov., a novel member of the family Flavobacteriaceae isolated from the sediment of Mariana Trench.</title>
        <authorList>
            <person name="Zhang J."/>
            <person name="Xu X."/>
        </authorList>
    </citation>
    <scope>NUCLEOTIDE SEQUENCE</scope>
    <source>
        <strain evidence="3">MT3330</strain>
    </source>
</reference>
<proteinExistence type="inferred from homology"/>
<feature type="chain" id="PRO_5038434434" evidence="2">
    <location>
        <begin position="27"/>
        <end position="505"/>
    </location>
</feature>
<dbReference type="PANTHER" id="PTHR36842">
    <property type="entry name" value="PROTEIN TOLB HOMOLOG"/>
    <property type="match status" value="1"/>
</dbReference>
<protein>
    <submittedName>
        <fullName evidence="3">SMP-30/gluconolactonase/LRE family protein</fullName>
    </submittedName>
</protein>
<dbReference type="EMBL" id="CP094358">
    <property type="protein sequence ID" value="UOB16429.1"/>
    <property type="molecule type" value="Genomic_DNA"/>
</dbReference>
<comment type="similarity">
    <text evidence="1">Belongs to the TolB family.</text>
</comment>
<sequence length="505" mass="57004">MIFKYGKTVHAVFVSVLFLNMLTAQKTGIFDNSQDVGNVKHPGTSVFNQENQFYTLTGSGTNMWFGEDEFHYLWKSVQGDFILRAQIEFVGEGADPHRKTGWIIRNNFHGNSPHVNASIHGDGLTSLQFRRTSGGETEQVIQSPDKMPDVVQLERKGNKYIMSTARYGEPLESVEVEMSLRNEVFVGLYVCSHNPDVVEKAIFKNVRIIKPVNPDFQPYSDYIGSHLEIMNVTTGDRKILMSSDHSIQAPNWTPDGKTLIYNSNGLLYQYNLETGKVKMLNTGFATNNNNDHVLNADGSKIAISHHNDDDNNISSIYYLPIEGSNNPIKVTKDGVGASYLHGWSANEKKMIFTANRNNKYDIYEVDVQTGKEKQLTDTQTLDDGSEYSPDNKYIYFNSDRTGTMQLWRMKANGKEQTQLTFDEYNDWFPHVSPNGKSIVFISYPHDIDSADHPFYKHCLLRIMPVTGGEPKVIAYIYGGQGSINVPSWSPDSKYIAFVTNSDKAN</sequence>
<dbReference type="Proteomes" id="UP000831290">
    <property type="component" value="Chromosome"/>
</dbReference>
<accession>A0A9E6ZKT9</accession>
<evidence type="ECO:0000256" key="1">
    <source>
        <dbReference type="ARBA" id="ARBA00009820"/>
    </source>
</evidence>
<dbReference type="Gene3D" id="2.60.120.200">
    <property type="match status" value="1"/>
</dbReference>
<keyword evidence="4" id="KW-1185">Reference proteome</keyword>
<organism evidence="3 4">
    <name type="scientific">Abyssalbus ytuae</name>
    <dbReference type="NCBI Taxonomy" id="2926907"/>
    <lineage>
        <taxon>Bacteria</taxon>
        <taxon>Pseudomonadati</taxon>
        <taxon>Bacteroidota</taxon>
        <taxon>Flavobacteriia</taxon>
        <taxon>Flavobacteriales</taxon>
        <taxon>Flavobacteriaceae</taxon>
        <taxon>Abyssalbus</taxon>
    </lineage>
</organism>
<dbReference type="KEGG" id="fbm:MQE35_11850"/>
<evidence type="ECO:0000256" key="2">
    <source>
        <dbReference type="SAM" id="SignalP"/>
    </source>
</evidence>
<evidence type="ECO:0000313" key="4">
    <source>
        <dbReference type="Proteomes" id="UP000831290"/>
    </source>
</evidence>
<dbReference type="PANTHER" id="PTHR36842:SF1">
    <property type="entry name" value="PROTEIN TOLB"/>
    <property type="match status" value="1"/>
</dbReference>